<evidence type="ECO:0000256" key="1">
    <source>
        <dbReference type="ARBA" id="ARBA00001968"/>
    </source>
</evidence>
<evidence type="ECO:0000259" key="3">
    <source>
        <dbReference type="Pfam" id="PF13359"/>
    </source>
</evidence>
<proteinExistence type="predicted"/>
<protein>
    <recommendedName>
        <fullName evidence="3">DDE Tnp4 domain-containing protein</fullName>
    </recommendedName>
</protein>
<evidence type="ECO:0000313" key="4">
    <source>
        <dbReference type="EMBL" id="KAJ8878838.1"/>
    </source>
</evidence>
<comment type="cofactor">
    <cofactor evidence="1">
        <name>a divalent metal cation</name>
        <dbReference type="ChEBI" id="CHEBI:60240"/>
    </cofactor>
</comment>
<organism evidence="4 5">
    <name type="scientific">Dryococelus australis</name>
    <dbReference type="NCBI Taxonomy" id="614101"/>
    <lineage>
        <taxon>Eukaryota</taxon>
        <taxon>Metazoa</taxon>
        <taxon>Ecdysozoa</taxon>
        <taxon>Arthropoda</taxon>
        <taxon>Hexapoda</taxon>
        <taxon>Insecta</taxon>
        <taxon>Pterygota</taxon>
        <taxon>Neoptera</taxon>
        <taxon>Polyneoptera</taxon>
        <taxon>Phasmatodea</taxon>
        <taxon>Verophasmatodea</taxon>
        <taxon>Anareolatae</taxon>
        <taxon>Phasmatidae</taxon>
        <taxon>Eurycanthinae</taxon>
        <taxon>Dryococelus</taxon>
    </lineage>
</organism>
<evidence type="ECO:0000313" key="5">
    <source>
        <dbReference type="Proteomes" id="UP001159363"/>
    </source>
</evidence>
<reference evidence="4 5" key="1">
    <citation type="submission" date="2023-02" db="EMBL/GenBank/DDBJ databases">
        <title>LHISI_Scaffold_Assembly.</title>
        <authorList>
            <person name="Stuart O.P."/>
            <person name="Cleave R."/>
            <person name="Magrath M.J.L."/>
            <person name="Mikheyev A.S."/>
        </authorList>
    </citation>
    <scope>NUCLEOTIDE SEQUENCE [LARGE SCALE GENOMIC DNA]</scope>
    <source>
        <strain evidence="4">Daus_M_001</strain>
        <tissue evidence="4">Leg muscle</tissue>
    </source>
</reference>
<keyword evidence="5" id="KW-1185">Reference proteome</keyword>
<feature type="domain" description="DDE Tnp4" evidence="3">
    <location>
        <begin position="138"/>
        <end position="256"/>
    </location>
</feature>
<dbReference type="Pfam" id="PF13359">
    <property type="entry name" value="DDE_Tnp_4"/>
    <property type="match status" value="1"/>
</dbReference>
<sequence>MKREVPSKQWKVVTLKAQTRVAKLMKQYSYHPSFRSKCIQVSPANQTNTACSPVKHSIVNVGCSPIKQVFHVELLVEQTRGVLTEESILLILKKIGLHDAFAVLGDDFGISTSRASRIFSNGVLVLAAYLKHSVESIIDCLEIEIERPGNEARQALTWSQYKQCNTVKYLVSCTPDGYGGRVSDVLLLEDSGYLDMLTPGCTVMADHGFKHIEEKLVTKQCELVRPPSVSAREKCGEEIVKRSKRISSLRIRIERLLPHMLVLLTSSL</sequence>
<dbReference type="PANTHER" id="PTHR23080">
    <property type="entry name" value="THAP DOMAIN PROTEIN"/>
    <property type="match status" value="1"/>
</dbReference>
<dbReference type="PANTHER" id="PTHR23080:SF144">
    <property type="entry name" value="SPINDLE AND KINETOCHORE ASSOCIATED COMPLEX SUBUNIT 3"/>
    <property type="match status" value="1"/>
</dbReference>
<keyword evidence="2" id="KW-0479">Metal-binding</keyword>
<accession>A0ABQ9H3G4</accession>
<dbReference type="InterPro" id="IPR027806">
    <property type="entry name" value="HARBI1_dom"/>
</dbReference>
<feature type="non-terminal residue" evidence="4">
    <location>
        <position position="268"/>
    </location>
</feature>
<evidence type="ECO:0000256" key="2">
    <source>
        <dbReference type="ARBA" id="ARBA00022723"/>
    </source>
</evidence>
<dbReference type="Proteomes" id="UP001159363">
    <property type="component" value="Chromosome 6"/>
</dbReference>
<name>A0ABQ9H3G4_9NEOP</name>
<comment type="caution">
    <text evidence="4">The sequence shown here is derived from an EMBL/GenBank/DDBJ whole genome shotgun (WGS) entry which is preliminary data.</text>
</comment>
<gene>
    <name evidence="4" type="ORF">PR048_019427</name>
</gene>
<dbReference type="EMBL" id="JARBHB010000007">
    <property type="protein sequence ID" value="KAJ8878838.1"/>
    <property type="molecule type" value="Genomic_DNA"/>
</dbReference>